<dbReference type="Proteomes" id="UP001371456">
    <property type="component" value="Unassembled WGS sequence"/>
</dbReference>
<name>A0AAN8SSJ6_SOLBU</name>
<comment type="caution">
    <text evidence="2">The sequence shown here is derived from an EMBL/GenBank/DDBJ whole genome shotgun (WGS) entry which is preliminary data.</text>
</comment>
<accession>A0AAN8SSJ6</accession>
<feature type="compositionally biased region" description="Polar residues" evidence="1">
    <location>
        <begin position="30"/>
        <end position="55"/>
    </location>
</feature>
<dbReference type="EMBL" id="JBANQN010000012">
    <property type="protein sequence ID" value="KAK6773569.1"/>
    <property type="molecule type" value="Genomic_DNA"/>
</dbReference>
<feature type="compositionally biased region" description="Polar residues" evidence="1">
    <location>
        <begin position="8"/>
        <end position="21"/>
    </location>
</feature>
<gene>
    <name evidence="2" type="ORF">RDI58_028807</name>
</gene>
<sequence>MPGRSFTIPRNQARINIPRNQARNKEPRSKNQQKPISETCPKNSTISSSHESPTTPIAKKKKNFTPFRATSQVSVAAPIVDWQSKKKKQKLRIKTLKFVDGDSTFSTHNSCCRKGRKARHSCMAASFDDFVVSRKPHSAKGRVDIDKESDNLLVMKVAEQTNAAKAIVDFDKALSMFVNDSMQLVLIDTASYGYCIM</sequence>
<evidence type="ECO:0000313" key="2">
    <source>
        <dbReference type="EMBL" id="KAK6773569.1"/>
    </source>
</evidence>
<dbReference type="AlphaFoldDB" id="A0AAN8SSJ6"/>
<protein>
    <submittedName>
        <fullName evidence="2">Uncharacterized protein</fullName>
    </submittedName>
</protein>
<reference evidence="2 3" key="1">
    <citation type="submission" date="2024-02" db="EMBL/GenBank/DDBJ databases">
        <title>de novo genome assembly of Solanum bulbocastanum strain 11H21.</title>
        <authorList>
            <person name="Hosaka A.J."/>
        </authorList>
    </citation>
    <scope>NUCLEOTIDE SEQUENCE [LARGE SCALE GENOMIC DNA]</scope>
    <source>
        <tissue evidence="2">Young leaves</tissue>
    </source>
</reference>
<feature type="region of interest" description="Disordered" evidence="1">
    <location>
        <begin position="1"/>
        <end position="63"/>
    </location>
</feature>
<evidence type="ECO:0000256" key="1">
    <source>
        <dbReference type="SAM" id="MobiDB-lite"/>
    </source>
</evidence>
<proteinExistence type="predicted"/>
<evidence type="ECO:0000313" key="3">
    <source>
        <dbReference type="Proteomes" id="UP001371456"/>
    </source>
</evidence>
<organism evidence="2 3">
    <name type="scientific">Solanum bulbocastanum</name>
    <name type="common">Wild potato</name>
    <dbReference type="NCBI Taxonomy" id="147425"/>
    <lineage>
        <taxon>Eukaryota</taxon>
        <taxon>Viridiplantae</taxon>
        <taxon>Streptophyta</taxon>
        <taxon>Embryophyta</taxon>
        <taxon>Tracheophyta</taxon>
        <taxon>Spermatophyta</taxon>
        <taxon>Magnoliopsida</taxon>
        <taxon>eudicotyledons</taxon>
        <taxon>Gunneridae</taxon>
        <taxon>Pentapetalae</taxon>
        <taxon>asterids</taxon>
        <taxon>lamiids</taxon>
        <taxon>Solanales</taxon>
        <taxon>Solanaceae</taxon>
        <taxon>Solanoideae</taxon>
        <taxon>Solaneae</taxon>
        <taxon>Solanum</taxon>
    </lineage>
</organism>
<keyword evidence="3" id="KW-1185">Reference proteome</keyword>